<dbReference type="EMBL" id="CP108164">
    <property type="protein sequence ID" value="WTQ83761.1"/>
    <property type="molecule type" value="Genomic_DNA"/>
</dbReference>
<evidence type="ECO:0000259" key="3">
    <source>
        <dbReference type="Pfam" id="PF13828"/>
    </source>
</evidence>
<feature type="compositionally biased region" description="Polar residues" evidence="1">
    <location>
        <begin position="64"/>
        <end position="76"/>
    </location>
</feature>
<keyword evidence="2" id="KW-0812">Transmembrane</keyword>
<name>A0ABZ1KT53_STRAH</name>
<feature type="region of interest" description="Disordered" evidence="1">
    <location>
        <begin position="1"/>
        <end position="171"/>
    </location>
</feature>
<evidence type="ECO:0000313" key="5">
    <source>
        <dbReference type="Proteomes" id="UP001622557"/>
    </source>
</evidence>
<keyword evidence="5" id="KW-1185">Reference proteome</keyword>
<keyword evidence="2" id="KW-0472">Membrane</keyword>
<keyword evidence="2" id="KW-1133">Transmembrane helix</keyword>
<feature type="domain" description="DUF4190" evidence="3">
    <location>
        <begin position="217"/>
        <end position="282"/>
    </location>
</feature>
<dbReference type="InterPro" id="IPR025241">
    <property type="entry name" value="DUF4190"/>
</dbReference>
<dbReference type="GeneID" id="97284195"/>
<feature type="transmembrane region" description="Helical" evidence="2">
    <location>
        <begin position="232"/>
        <end position="254"/>
    </location>
</feature>
<dbReference type="RefSeq" id="WP_405450682.1">
    <property type="nucleotide sequence ID" value="NZ_CP108164.1"/>
</dbReference>
<feature type="transmembrane region" description="Helical" evidence="2">
    <location>
        <begin position="266"/>
        <end position="292"/>
    </location>
</feature>
<dbReference type="Pfam" id="PF13828">
    <property type="entry name" value="DUF4190"/>
    <property type="match status" value="1"/>
</dbReference>
<organism evidence="4 5">
    <name type="scientific">Streptomyces achromogenes</name>
    <dbReference type="NCBI Taxonomy" id="67255"/>
    <lineage>
        <taxon>Bacteria</taxon>
        <taxon>Bacillati</taxon>
        <taxon>Actinomycetota</taxon>
        <taxon>Actinomycetes</taxon>
        <taxon>Kitasatosporales</taxon>
        <taxon>Streptomycetaceae</taxon>
        <taxon>Streptomyces</taxon>
    </lineage>
</organism>
<protein>
    <submittedName>
        <fullName evidence="4">DUF4190 domain-containing protein</fullName>
    </submittedName>
</protein>
<accession>A0ABZ1KT53</accession>
<feature type="compositionally biased region" description="Low complexity" evidence="1">
    <location>
        <begin position="82"/>
        <end position="94"/>
    </location>
</feature>
<gene>
    <name evidence="4" type="ORF">OG350_27200</name>
</gene>
<feature type="compositionally biased region" description="Polar residues" evidence="1">
    <location>
        <begin position="1"/>
        <end position="11"/>
    </location>
</feature>
<proteinExistence type="predicted"/>
<evidence type="ECO:0000313" key="4">
    <source>
        <dbReference type="EMBL" id="WTQ83761.1"/>
    </source>
</evidence>
<evidence type="ECO:0000256" key="1">
    <source>
        <dbReference type="SAM" id="MobiDB-lite"/>
    </source>
</evidence>
<feature type="compositionally biased region" description="Pro residues" evidence="1">
    <location>
        <begin position="95"/>
        <end position="131"/>
    </location>
</feature>
<feature type="compositionally biased region" description="Pro residues" evidence="1">
    <location>
        <begin position="140"/>
        <end position="152"/>
    </location>
</feature>
<reference evidence="4 5" key="1">
    <citation type="submission" date="2022-10" db="EMBL/GenBank/DDBJ databases">
        <title>The complete genomes of actinobacterial strains from the NBC collection.</title>
        <authorList>
            <person name="Joergensen T.S."/>
            <person name="Alvarez Arevalo M."/>
            <person name="Sterndorff E.B."/>
            <person name="Faurdal D."/>
            <person name="Vuksanovic O."/>
            <person name="Mourched A.-S."/>
            <person name="Charusanti P."/>
            <person name="Shaw S."/>
            <person name="Blin K."/>
            <person name="Weber T."/>
        </authorList>
    </citation>
    <scope>NUCLEOTIDE SEQUENCE [LARGE SCALE GENOMIC DNA]</scope>
    <source>
        <strain evidence="4 5">NBC_00156</strain>
    </source>
</reference>
<dbReference type="Proteomes" id="UP001622557">
    <property type="component" value="Chromosome"/>
</dbReference>
<evidence type="ECO:0000256" key="2">
    <source>
        <dbReference type="SAM" id="Phobius"/>
    </source>
</evidence>
<sequence>MSDEAPQSTPGERTAPVHGSATPPVSLDKEPTPAPTAPPADRIPGSVDSGADRTPVQDVPSVPTPTLASVHDQQTLADAPSAPWTSPAGGTAAPAPVPQPNPFAPPAPTPRPDPFSPPAPAPNPFAPPAGAPPAQAAYPYPQPAPPAHPFAPPAGAEAVPPPPIAPDGPGQVPYGYPGTLPAYGHPAAPHAPYATAPYPVGNGYGWPGMQAPPSNGMGTASLVLGILSDIGFLAWPLALILGILAIIFGALGRGKAKRGEATNPGVALAGLICGATGVVLVLTLFAVLLAAFG</sequence>